<feature type="transmembrane region" description="Helical" evidence="1">
    <location>
        <begin position="20"/>
        <end position="42"/>
    </location>
</feature>
<evidence type="ECO:0000256" key="1">
    <source>
        <dbReference type="SAM" id="Phobius"/>
    </source>
</evidence>
<keyword evidence="3" id="KW-1185">Reference proteome</keyword>
<keyword evidence="1" id="KW-0812">Transmembrane</keyword>
<accession>A0A517TB34</accession>
<feature type="transmembrane region" description="Helical" evidence="1">
    <location>
        <begin position="136"/>
        <end position="156"/>
    </location>
</feature>
<sequence length="169" mass="17476">MTQPPENSFLEVVEEGEPWVPSTMSLIAVGVALTVVATGLFLTAPGVGVLFLILCVAPLARTVAVVNKRAQYGKETSTGSMLGMFLLSSLMTMAIVWMLCAAGCAAFLVACFGACFLLAASSGVGGAPSGSMETAFTAIISVAVLISLGVTGWLCWKLSAARYKKDIES</sequence>
<proteinExistence type="predicted"/>
<name>A0A517TB34_9PLAN</name>
<reference evidence="2 3" key="1">
    <citation type="submission" date="2019-02" db="EMBL/GenBank/DDBJ databases">
        <title>Deep-cultivation of Planctomycetes and their phenomic and genomic characterization uncovers novel biology.</title>
        <authorList>
            <person name="Wiegand S."/>
            <person name="Jogler M."/>
            <person name="Boedeker C."/>
            <person name="Pinto D."/>
            <person name="Vollmers J."/>
            <person name="Rivas-Marin E."/>
            <person name="Kohn T."/>
            <person name="Peeters S.H."/>
            <person name="Heuer A."/>
            <person name="Rast P."/>
            <person name="Oberbeckmann S."/>
            <person name="Bunk B."/>
            <person name="Jeske O."/>
            <person name="Meyerdierks A."/>
            <person name="Storesund J.E."/>
            <person name="Kallscheuer N."/>
            <person name="Luecker S."/>
            <person name="Lage O.M."/>
            <person name="Pohl T."/>
            <person name="Merkel B.J."/>
            <person name="Hornburger P."/>
            <person name="Mueller R.-W."/>
            <person name="Bruemmer F."/>
            <person name="Labrenz M."/>
            <person name="Spormann A.M."/>
            <person name="Op den Camp H."/>
            <person name="Overmann J."/>
            <person name="Amann R."/>
            <person name="Jetten M.S.M."/>
            <person name="Mascher T."/>
            <person name="Medema M.H."/>
            <person name="Devos D.P."/>
            <person name="Kaster A.-K."/>
            <person name="Ovreas L."/>
            <person name="Rohde M."/>
            <person name="Galperin M.Y."/>
            <person name="Jogler C."/>
        </authorList>
    </citation>
    <scope>NUCLEOTIDE SEQUENCE [LARGE SCALE GENOMIC DNA]</scope>
    <source>
        <strain evidence="2 3">V22</strain>
    </source>
</reference>
<evidence type="ECO:0000313" key="3">
    <source>
        <dbReference type="Proteomes" id="UP000319976"/>
    </source>
</evidence>
<dbReference type="KEGG" id="chya:V22_28300"/>
<keyword evidence="1" id="KW-0472">Membrane</keyword>
<dbReference type="Proteomes" id="UP000319976">
    <property type="component" value="Chromosome"/>
</dbReference>
<gene>
    <name evidence="2" type="ORF">V22_28300</name>
</gene>
<feature type="transmembrane region" description="Helical" evidence="1">
    <location>
        <begin position="106"/>
        <end position="124"/>
    </location>
</feature>
<protein>
    <submittedName>
        <fullName evidence="2">Uncharacterized protein</fullName>
    </submittedName>
</protein>
<feature type="transmembrane region" description="Helical" evidence="1">
    <location>
        <begin position="79"/>
        <end position="99"/>
    </location>
</feature>
<feature type="transmembrane region" description="Helical" evidence="1">
    <location>
        <begin position="49"/>
        <end position="67"/>
    </location>
</feature>
<keyword evidence="1" id="KW-1133">Transmembrane helix</keyword>
<dbReference type="AlphaFoldDB" id="A0A517TB34"/>
<evidence type="ECO:0000313" key="2">
    <source>
        <dbReference type="EMBL" id="QDT65575.1"/>
    </source>
</evidence>
<organism evidence="2 3">
    <name type="scientific">Calycomorphotria hydatis</name>
    <dbReference type="NCBI Taxonomy" id="2528027"/>
    <lineage>
        <taxon>Bacteria</taxon>
        <taxon>Pseudomonadati</taxon>
        <taxon>Planctomycetota</taxon>
        <taxon>Planctomycetia</taxon>
        <taxon>Planctomycetales</taxon>
        <taxon>Planctomycetaceae</taxon>
        <taxon>Calycomorphotria</taxon>
    </lineage>
</organism>
<dbReference type="EMBL" id="CP036316">
    <property type="protein sequence ID" value="QDT65575.1"/>
    <property type="molecule type" value="Genomic_DNA"/>
</dbReference>
<dbReference type="RefSeq" id="WP_145263730.1">
    <property type="nucleotide sequence ID" value="NZ_CP036316.1"/>
</dbReference>